<feature type="compositionally biased region" description="Pro residues" evidence="1">
    <location>
        <begin position="88"/>
        <end position="106"/>
    </location>
</feature>
<name>E5XME9_SEGRC</name>
<proteinExistence type="predicted"/>
<feature type="region of interest" description="Disordered" evidence="1">
    <location>
        <begin position="81"/>
        <end position="106"/>
    </location>
</feature>
<dbReference type="HOGENOM" id="CLU_2221400_0_0_11"/>
<keyword evidence="3" id="KW-1185">Reference proteome</keyword>
<reference evidence="2 3" key="1">
    <citation type="journal article" date="2011" name="Stand. Genomic Sci.">
        <title>High quality draft genome sequence of Segniliparus rugosus CDC 945(T)= (ATCC BAA-974(T)).</title>
        <authorList>
            <person name="Earl A.M."/>
            <person name="Desjardins C.A."/>
            <person name="Fitzgerald M.G."/>
            <person name="Arachchi H.M."/>
            <person name="Zeng Q."/>
            <person name="Mehta T."/>
            <person name="Griggs A."/>
            <person name="Birren B.W."/>
            <person name="Toney N.C."/>
            <person name="Carr J."/>
            <person name="Posey J."/>
            <person name="Butler W.R."/>
        </authorList>
    </citation>
    <scope>NUCLEOTIDE SEQUENCE [LARGE SCALE GENOMIC DNA]</scope>
    <source>
        <strain evidence="3">ATCC BAA-974 / DSM 45345 / CCUG 50838 / CIP 108380 / JCM 13579 / CDC 945</strain>
    </source>
</reference>
<dbReference type="OrthoDB" id="9995952at2"/>
<organism evidence="2 3">
    <name type="scientific">Segniliparus rugosus (strain ATCC BAA-974 / DSM 45345 / CCUG 50838 / CIP 108380 / JCM 13579 / CDC 945)</name>
    <dbReference type="NCBI Taxonomy" id="679197"/>
    <lineage>
        <taxon>Bacteria</taxon>
        <taxon>Bacillati</taxon>
        <taxon>Actinomycetota</taxon>
        <taxon>Actinomycetes</taxon>
        <taxon>Mycobacteriales</taxon>
        <taxon>Segniliparaceae</taxon>
        <taxon>Segniliparus</taxon>
    </lineage>
</organism>
<dbReference type="AlphaFoldDB" id="E5XME9"/>
<sequence length="106" mass="11165">MTDTKPLAAAIRFAAILLTAGVTALGLMAWRPWASTTPPAAPTMMFVKTEDGLYTDKTCLVEASGRVVACSPLDHGYTVYRDGALPPGKGPEPQPTTPAPPAPKHY</sequence>
<protein>
    <submittedName>
        <fullName evidence="2">Uncharacterized protein</fullName>
    </submittedName>
</protein>
<dbReference type="Proteomes" id="UP000004816">
    <property type="component" value="Unassembled WGS sequence"/>
</dbReference>
<evidence type="ECO:0000256" key="1">
    <source>
        <dbReference type="SAM" id="MobiDB-lite"/>
    </source>
</evidence>
<accession>E5XME9</accession>
<evidence type="ECO:0000313" key="3">
    <source>
        <dbReference type="Proteomes" id="UP000004816"/>
    </source>
</evidence>
<gene>
    <name evidence="2" type="ORF">HMPREF9336_00669</name>
</gene>
<dbReference type="RefSeq" id="WP_007467807.1">
    <property type="nucleotide sequence ID" value="NZ_KI391954.1"/>
</dbReference>
<evidence type="ECO:0000313" key="2">
    <source>
        <dbReference type="EMBL" id="EFV14479.1"/>
    </source>
</evidence>
<comment type="caution">
    <text evidence="2">The sequence shown here is derived from an EMBL/GenBank/DDBJ whole genome shotgun (WGS) entry which is preliminary data.</text>
</comment>
<dbReference type="EMBL" id="ACZI02000003">
    <property type="protein sequence ID" value="EFV14479.1"/>
    <property type="molecule type" value="Genomic_DNA"/>
</dbReference>